<evidence type="ECO:0000313" key="4">
    <source>
        <dbReference type="Proteomes" id="UP000008633"/>
    </source>
</evidence>
<gene>
    <name evidence="3" type="ordered locus">Nitsa_0762</name>
</gene>
<dbReference type="Pfam" id="PF03602">
    <property type="entry name" value="Cons_hypoth95"/>
    <property type="match status" value="1"/>
</dbReference>
<accession>E6X294</accession>
<sequence length="209" mass="23869">MPAPRRRKSRMKTYSAPIIAGEFKGKPVEIPSVATTRSSKSILRESLFNTLQFDLVGKPFVEVFAGSGSVALEAVSRGASRAWCIEKNRDVYEILRSNVERIAPGRIETIWGDSFEEFERIYRQLEATGEKAYFYFDPPFSIREGMEDIYDKTIALLERIRPESCERAIVEHMTTVDLPERIGDLQLSKKRRFGKSTLSYYTPAEPDEA</sequence>
<dbReference type="eggNOG" id="COG0742">
    <property type="taxonomic scope" value="Bacteria"/>
</dbReference>
<dbReference type="Gene3D" id="3.40.50.150">
    <property type="entry name" value="Vaccinia Virus protein VP39"/>
    <property type="match status" value="1"/>
</dbReference>
<keyword evidence="4" id="KW-1185">Reference proteome</keyword>
<dbReference type="CDD" id="cd02440">
    <property type="entry name" value="AdoMet_MTases"/>
    <property type="match status" value="1"/>
</dbReference>
<dbReference type="Proteomes" id="UP000008633">
    <property type="component" value="Chromosome"/>
</dbReference>
<evidence type="ECO:0008006" key="5">
    <source>
        <dbReference type="Google" id="ProtNLM"/>
    </source>
</evidence>
<dbReference type="GO" id="GO:0031167">
    <property type="term" value="P:rRNA methylation"/>
    <property type="evidence" value="ECO:0007669"/>
    <property type="project" value="InterPro"/>
</dbReference>
<dbReference type="EMBL" id="CP002452">
    <property type="protein sequence ID" value="ADV46029.1"/>
    <property type="molecule type" value="Genomic_DNA"/>
</dbReference>
<reference evidence="4" key="2">
    <citation type="submission" date="2011-01" db="EMBL/GenBank/DDBJ databases">
        <title>The complete genome of Nitratifractor salsuginis DSM 16511.</title>
        <authorList>
            <consortium name="US DOE Joint Genome Institute (JGI-PGF)"/>
            <person name="Lucas S."/>
            <person name="Copeland A."/>
            <person name="Lapidus A."/>
            <person name="Bruce D."/>
            <person name="Goodwin L."/>
            <person name="Pitluck S."/>
            <person name="Kyrpides N."/>
            <person name="Mavromatis K."/>
            <person name="Ivanova N."/>
            <person name="Mikhailova N."/>
            <person name="Zeytun A."/>
            <person name="Detter J.C."/>
            <person name="Tapia R."/>
            <person name="Han C."/>
            <person name="Land M."/>
            <person name="Hauser L."/>
            <person name="Markowitz V."/>
            <person name="Cheng J.-F."/>
            <person name="Hugenholtz P."/>
            <person name="Woyke T."/>
            <person name="Wu D."/>
            <person name="Tindall B."/>
            <person name="Schuetze A."/>
            <person name="Brambilla E."/>
            <person name="Klenk H.-P."/>
            <person name="Eisen J.A."/>
        </authorList>
    </citation>
    <scope>NUCLEOTIDE SEQUENCE [LARGE SCALE GENOMIC DNA]</scope>
    <source>
        <strain evidence="4">DSM 16511 / JCM 12458 / E9I37-1</strain>
    </source>
</reference>
<dbReference type="STRING" id="749222.Nitsa_0762"/>
<dbReference type="SUPFAM" id="SSF53335">
    <property type="entry name" value="S-adenosyl-L-methionine-dependent methyltransferases"/>
    <property type="match status" value="1"/>
</dbReference>
<dbReference type="NCBIfam" id="TIGR00095">
    <property type="entry name" value="16S rRNA (guanine(966)-N(2))-methyltransferase RsmD"/>
    <property type="match status" value="1"/>
</dbReference>
<keyword evidence="1" id="KW-0489">Methyltransferase</keyword>
<name>E6X294_NITSE</name>
<reference evidence="3 4" key="1">
    <citation type="journal article" date="2011" name="Stand. Genomic Sci.">
        <title>Complete genome sequence of Nitratifractor salsuginis type strain (E9I37-1).</title>
        <authorList>
            <person name="Anderson I."/>
            <person name="Sikorski J."/>
            <person name="Zeytun A."/>
            <person name="Nolan M."/>
            <person name="Lapidus A."/>
            <person name="Lucas S."/>
            <person name="Hammon N."/>
            <person name="Deshpande S."/>
            <person name="Cheng J.F."/>
            <person name="Tapia R."/>
            <person name="Han C."/>
            <person name="Goodwin L."/>
            <person name="Pitluck S."/>
            <person name="Liolios K."/>
            <person name="Pagani I."/>
            <person name="Ivanova N."/>
            <person name="Huntemann M."/>
            <person name="Mavromatis K."/>
            <person name="Ovchinikova G."/>
            <person name="Pati A."/>
            <person name="Chen A."/>
            <person name="Palaniappan K."/>
            <person name="Land M."/>
            <person name="Hauser L."/>
            <person name="Brambilla E.M."/>
            <person name="Ngatchou-Djao O.D."/>
            <person name="Rohde M."/>
            <person name="Tindall B.J."/>
            <person name="Goker M."/>
            <person name="Detter J.C."/>
            <person name="Woyke T."/>
            <person name="Bristow J."/>
            <person name="Eisen J.A."/>
            <person name="Markowitz V."/>
            <person name="Hugenholtz P."/>
            <person name="Klenk H.P."/>
            <person name="Kyrpides N.C."/>
        </authorList>
    </citation>
    <scope>NUCLEOTIDE SEQUENCE [LARGE SCALE GENOMIC DNA]</scope>
    <source>
        <strain evidence="4">DSM 16511 / JCM 12458 / E9I37-1</strain>
    </source>
</reference>
<proteinExistence type="predicted"/>
<dbReference type="PIRSF" id="PIRSF004553">
    <property type="entry name" value="CHP00095"/>
    <property type="match status" value="1"/>
</dbReference>
<keyword evidence="2" id="KW-0808">Transferase</keyword>
<dbReference type="AlphaFoldDB" id="E6X294"/>
<dbReference type="RefSeq" id="WP_013553723.1">
    <property type="nucleotide sequence ID" value="NC_014935.1"/>
</dbReference>
<evidence type="ECO:0000256" key="1">
    <source>
        <dbReference type="ARBA" id="ARBA00022603"/>
    </source>
</evidence>
<dbReference type="KEGG" id="nsa:Nitsa_0762"/>
<evidence type="ECO:0000313" key="3">
    <source>
        <dbReference type="EMBL" id="ADV46029.1"/>
    </source>
</evidence>
<evidence type="ECO:0000256" key="2">
    <source>
        <dbReference type="ARBA" id="ARBA00022679"/>
    </source>
</evidence>
<dbReference type="GO" id="GO:0008168">
    <property type="term" value="F:methyltransferase activity"/>
    <property type="evidence" value="ECO:0007669"/>
    <property type="project" value="UniProtKB-KW"/>
</dbReference>
<dbReference type="PANTHER" id="PTHR43542">
    <property type="entry name" value="METHYLTRANSFERASE"/>
    <property type="match status" value="1"/>
</dbReference>
<organism evidence="3 4">
    <name type="scientific">Nitratifractor salsuginis (strain DSM 16511 / JCM 12458 / E9I37-1)</name>
    <dbReference type="NCBI Taxonomy" id="749222"/>
    <lineage>
        <taxon>Bacteria</taxon>
        <taxon>Pseudomonadati</taxon>
        <taxon>Campylobacterota</taxon>
        <taxon>Epsilonproteobacteria</taxon>
        <taxon>Campylobacterales</taxon>
        <taxon>Sulfurovaceae</taxon>
        <taxon>Nitratifractor</taxon>
    </lineage>
</organism>
<dbReference type="InterPro" id="IPR004398">
    <property type="entry name" value="RNA_MeTrfase_RsmD"/>
</dbReference>
<dbReference type="HOGENOM" id="CLU_075826_0_1_7"/>
<dbReference type="InterPro" id="IPR029063">
    <property type="entry name" value="SAM-dependent_MTases_sf"/>
</dbReference>
<dbReference type="PANTHER" id="PTHR43542:SF1">
    <property type="entry name" value="METHYLTRANSFERASE"/>
    <property type="match status" value="1"/>
</dbReference>
<protein>
    <recommendedName>
        <fullName evidence="5">Methyltransferase</fullName>
    </recommendedName>
</protein>